<keyword evidence="2 4" id="KW-0863">Zinc-finger</keyword>
<dbReference type="GO" id="GO:0008270">
    <property type="term" value="F:zinc ion binding"/>
    <property type="evidence" value="ECO:0007669"/>
    <property type="project" value="UniProtKB-KW"/>
</dbReference>
<dbReference type="STRING" id="1314771.A0A197K636"/>
<feature type="compositionally biased region" description="Basic residues" evidence="5">
    <location>
        <begin position="149"/>
        <end position="165"/>
    </location>
</feature>
<evidence type="ECO:0000259" key="6">
    <source>
        <dbReference type="PROSITE" id="PS50865"/>
    </source>
</evidence>
<evidence type="ECO:0000313" key="7">
    <source>
        <dbReference type="EMBL" id="OAQ32633.1"/>
    </source>
</evidence>
<feature type="region of interest" description="Disordered" evidence="5">
    <location>
        <begin position="1"/>
        <end position="25"/>
    </location>
</feature>
<feature type="compositionally biased region" description="Acidic residues" evidence="5">
    <location>
        <begin position="260"/>
        <end position="270"/>
    </location>
</feature>
<dbReference type="AlphaFoldDB" id="A0A197K636"/>
<feature type="region of interest" description="Disordered" evidence="5">
    <location>
        <begin position="631"/>
        <end position="707"/>
    </location>
</feature>
<keyword evidence="1" id="KW-0479">Metal-binding</keyword>
<dbReference type="SUPFAM" id="SSF144232">
    <property type="entry name" value="HIT/MYND zinc finger-like"/>
    <property type="match status" value="1"/>
</dbReference>
<evidence type="ECO:0000256" key="2">
    <source>
        <dbReference type="ARBA" id="ARBA00022771"/>
    </source>
</evidence>
<protein>
    <recommendedName>
        <fullName evidence="6">MYND-type domain-containing protein</fullName>
    </recommendedName>
</protein>
<feature type="region of interest" description="Disordered" evidence="5">
    <location>
        <begin position="148"/>
        <end position="189"/>
    </location>
</feature>
<dbReference type="Gene3D" id="6.10.140.2220">
    <property type="match status" value="1"/>
</dbReference>
<dbReference type="EMBL" id="KV442024">
    <property type="protein sequence ID" value="OAQ32633.1"/>
    <property type="molecule type" value="Genomic_DNA"/>
</dbReference>
<feature type="compositionally biased region" description="Acidic residues" evidence="5">
    <location>
        <begin position="225"/>
        <end position="250"/>
    </location>
</feature>
<dbReference type="PROSITE" id="PS01360">
    <property type="entry name" value="ZF_MYND_1"/>
    <property type="match status" value="1"/>
</dbReference>
<feature type="region of interest" description="Disordered" evidence="5">
    <location>
        <begin position="219"/>
        <end position="279"/>
    </location>
</feature>
<evidence type="ECO:0000313" key="8">
    <source>
        <dbReference type="Proteomes" id="UP000078512"/>
    </source>
</evidence>
<proteinExistence type="predicted"/>
<feature type="compositionally biased region" description="Low complexity" evidence="5">
    <location>
        <begin position="1"/>
        <end position="21"/>
    </location>
</feature>
<evidence type="ECO:0000256" key="5">
    <source>
        <dbReference type="SAM" id="MobiDB-lite"/>
    </source>
</evidence>
<feature type="domain" description="MYND-type" evidence="6">
    <location>
        <begin position="722"/>
        <end position="759"/>
    </location>
</feature>
<reference evidence="7 8" key="1">
    <citation type="submission" date="2016-05" db="EMBL/GenBank/DDBJ databases">
        <title>Genome sequencing reveals origins of a unique bacterial endosymbiosis in the earliest lineages of terrestrial Fungi.</title>
        <authorList>
            <consortium name="DOE Joint Genome Institute"/>
            <person name="Uehling J."/>
            <person name="Gryganskyi A."/>
            <person name="Hameed K."/>
            <person name="Tschaplinski T."/>
            <person name="Misztal P."/>
            <person name="Wu S."/>
            <person name="Desiro A."/>
            <person name="Vande Pol N."/>
            <person name="Du Z.-Y."/>
            <person name="Zienkiewicz A."/>
            <person name="Zienkiewicz K."/>
            <person name="Morin E."/>
            <person name="Tisserant E."/>
            <person name="Splivallo R."/>
            <person name="Hainaut M."/>
            <person name="Henrissat B."/>
            <person name="Ohm R."/>
            <person name="Kuo A."/>
            <person name="Yan J."/>
            <person name="Lipzen A."/>
            <person name="Nolan M."/>
            <person name="Labutti K."/>
            <person name="Barry K."/>
            <person name="Goldstein A."/>
            <person name="Labbe J."/>
            <person name="Schadt C."/>
            <person name="Tuskan G."/>
            <person name="Grigoriev I."/>
            <person name="Martin F."/>
            <person name="Vilgalys R."/>
            <person name="Bonito G."/>
        </authorList>
    </citation>
    <scope>NUCLEOTIDE SEQUENCE [LARGE SCALE GENOMIC DNA]</scope>
    <source>
        <strain evidence="7 8">AG-77</strain>
    </source>
</reference>
<feature type="compositionally biased region" description="Low complexity" evidence="5">
    <location>
        <begin position="590"/>
        <end position="613"/>
    </location>
</feature>
<feature type="compositionally biased region" description="Polar residues" evidence="5">
    <location>
        <begin position="401"/>
        <end position="415"/>
    </location>
</feature>
<feature type="compositionally biased region" description="Basic residues" evidence="5">
    <location>
        <begin position="680"/>
        <end position="691"/>
    </location>
</feature>
<sequence>MTRQRSQSASSAQQLTAAAKSPRSPTASLAITAALDDSQQPPKTLQDILLLAQSHYISHRYVQALSLYKLAAEHHHSLPACSSLYALYTSNQTGSGLVRSDTKAALILIHALRIWTARRWSTTARIGPTGSMRSRTQDDHDELEEYFAHPRKPTRQQNRQHKQQQRRSLSTGATATFRLTKEQLLADPGNKDTLAQSMESEYRHPQFLNWRDEAAAEIHNGSEGSEGESESSEDDDDDSEEDDSDDEDQADLNADQEVSDHDDDDDEQQEKEEQARRIGLATSEIEDIIQKICHMIQKGVLGLDEPVLVEAVSMLRKIERGLHMEAEAIKAERARSVSLFTSSLSGGLSDEAASRPSLLLAQGIDLSFLDLGTPDDDESNYRTQAQARPMGCSIRQRPGRNFTSPTPLTHGSSRVSPPLSKHSPLNASIAKLSTKEQETDHLFACAIRIRIMFTLGWVHQQKSEYHYGAQAYGVCSEIPATGKRLLDSLQHQANVQRWTCKAFEHKAQERAEAARRRVAEAEDEEDSISHVVVAPPGAATPTPIEGKKKNTPATRSPLSRNTIGSSASSIFTSSQPSTGGSRRHHRPDISSPSSLSSSESDSVSTSVHGRPSSASAVSSFSAAIWGSGLFKSSSKTSATSPPSKASAGLKIQTVLDPPVTVETKDRRHRGRTSKADSNKQHKRQHQKHQHKQQQQQQAGTGVGGHPTLSMTMTGHQNQIVKCGHCGQGRALMPLCICKKVRYCNLECRLAHLETHRSTCSALVSSSASSCNSLVVSPSSALGIADPNFSVGPVGAAL</sequence>
<evidence type="ECO:0000256" key="3">
    <source>
        <dbReference type="ARBA" id="ARBA00022833"/>
    </source>
</evidence>
<evidence type="ECO:0000256" key="4">
    <source>
        <dbReference type="PROSITE-ProRule" id="PRU00134"/>
    </source>
</evidence>
<feature type="compositionally biased region" description="Low complexity" evidence="5">
    <location>
        <begin position="631"/>
        <end position="647"/>
    </location>
</feature>
<dbReference type="Pfam" id="PF01753">
    <property type="entry name" value="zf-MYND"/>
    <property type="match status" value="1"/>
</dbReference>
<feature type="compositionally biased region" description="Polar residues" evidence="5">
    <location>
        <begin position="551"/>
        <end position="564"/>
    </location>
</feature>
<evidence type="ECO:0000256" key="1">
    <source>
        <dbReference type="ARBA" id="ARBA00022723"/>
    </source>
</evidence>
<dbReference type="Proteomes" id="UP000078512">
    <property type="component" value="Unassembled WGS sequence"/>
</dbReference>
<dbReference type="InterPro" id="IPR002893">
    <property type="entry name" value="Znf_MYND"/>
</dbReference>
<name>A0A197K636_9FUNG</name>
<dbReference type="PROSITE" id="PS50865">
    <property type="entry name" value="ZF_MYND_2"/>
    <property type="match status" value="1"/>
</dbReference>
<keyword evidence="8" id="KW-1185">Reference proteome</keyword>
<gene>
    <name evidence="7" type="ORF">K457DRAFT_135153</name>
</gene>
<dbReference type="OrthoDB" id="2435462at2759"/>
<feature type="region of interest" description="Disordered" evidence="5">
    <location>
        <begin position="393"/>
        <end position="422"/>
    </location>
</feature>
<accession>A0A197K636</accession>
<feature type="compositionally biased region" description="Low complexity" evidence="5">
    <location>
        <begin position="531"/>
        <end position="543"/>
    </location>
</feature>
<feature type="region of interest" description="Disordered" evidence="5">
    <location>
        <begin position="514"/>
        <end position="613"/>
    </location>
</feature>
<organism evidence="7 8">
    <name type="scientific">Linnemannia elongata AG-77</name>
    <dbReference type="NCBI Taxonomy" id="1314771"/>
    <lineage>
        <taxon>Eukaryota</taxon>
        <taxon>Fungi</taxon>
        <taxon>Fungi incertae sedis</taxon>
        <taxon>Mucoromycota</taxon>
        <taxon>Mortierellomycotina</taxon>
        <taxon>Mortierellomycetes</taxon>
        <taxon>Mortierellales</taxon>
        <taxon>Mortierellaceae</taxon>
        <taxon>Linnemannia</taxon>
    </lineage>
</organism>
<keyword evidence="3" id="KW-0862">Zinc</keyword>
<feature type="compositionally biased region" description="Low complexity" evidence="5">
    <location>
        <begin position="565"/>
        <end position="577"/>
    </location>
</feature>